<dbReference type="AlphaFoldDB" id="A0A9R1VXK5"/>
<sequence length="99" mass="11059">MKPHNSGHHTNESCYTSEYEQHLTAVVGLPLGDPSMKAPASIIYNILGEDEGERGFILAHEVIRRALCTPGAYVHWYDKPGWVFIFYDICYSGGGETNK</sequence>
<dbReference type="PANTHER" id="PTHR11609:SF5">
    <property type="entry name" value="PHOSPHORIBOSYLAMINOIMIDAZOLE CARBOXYLASE"/>
    <property type="match status" value="1"/>
</dbReference>
<gene>
    <name evidence="2" type="ORF">LSAT_V11C300144860</name>
</gene>
<accession>A0A9R1VXK5</accession>
<evidence type="ECO:0000313" key="3">
    <source>
        <dbReference type="Proteomes" id="UP000235145"/>
    </source>
</evidence>
<name>A0A9R1VXK5_LACSA</name>
<comment type="caution">
    <text evidence="2">The sequence shown here is derived from an EMBL/GenBank/DDBJ whole genome shotgun (WGS) entry which is preliminary data.</text>
</comment>
<organism evidence="2 3">
    <name type="scientific">Lactuca sativa</name>
    <name type="common">Garden lettuce</name>
    <dbReference type="NCBI Taxonomy" id="4236"/>
    <lineage>
        <taxon>Eukaryota</taxon>
        <taxon>Viridiplantae</taxon>
        <taxon>Streptophyta</taxon>
        <taxon>Embryophyta</taxon>
        <taxon>Tracheophyta</taxon>
        <taxon>Spermatophyta</taxon>
        <taxon>Magnoliopsida</taxon>
        <taxon>eudicotyledons</taxon>
        <taxon>Gunneridae</taxon>
        <taxon>Pentapetalae</taxon>
        <taxon>asterids</taxon>
        <taxon>campanulids</taxon>
        <taxon>Asterales</taxon>
        <taxon>Asteraceae</taxon>
        <taxon>Cichorioideae</taxon>
        <taxon>Cichorieae</taxon>
        <taxon>Lactucinae</taxon>
        <taxon>Lactuca</taxon>
    </lineage>
</organism>
<evidence type="ECO:0000259" key="1">
    <source>
        <dbReference type="Pfam" id="PF17769"/>
    </source>
</evidence>
<dbReference type="Pfam" id="PF17769">
    <property type="entry name" value="PurK_C"/>
    <property type="match status" value="1"/>
</dbReference>
<dbReference type="EMBL" id="NBSK02000003">
    <property type="protein sequence ID" value="KAJ0215812.1"/>
    <property type="molecule type" value="Genomic_DNA"/>
</dbReference>
<protein>
    <recommendedName>
        <fullName evidence="1">Phosphoribosylaminoimidazole carboxylase C-terminal domain-containing protein</fullName>
    </recommendedName>
</protein>
<feature type="domain" description="Phosphoribosylaminoimidazole carboxylase C-terminal" evidence="1">
    <location>
        <begin position="41"/>
        <end position="79"/>
    </location>
</feature>
<proteinExistence type="predicted"/>
<dbReference type="InterPro" id="IPR040686">
    <property type="entry name" value="PurK_C"/>
</dbReference>
<dbReference type="PANTHER" id="PTHR11609">
    <property type="entry name" value="PURINE BIOSYNTHESIS PROTEIN 6/7, PUR6/7"/>
    <property type="match status" value="1"/>
</dbReference>
<dbReference type="SUPFAM" id="SSF56059">
    <property type="entry name" value="Glutathione synthetase ATP-binding domain-like"/>
    <property type="match status" value="1"/>
</dbReference>
<dbReference type="Proteomes" id="UP000235145">
    <property type="component" value="Unassembled WGS sequence"/>
</dbReference>
<keyword evidence="3" id="KW-1185">Reference proteome</keyword>
<dbReference type="Gene3D" id="3.30.470.20">
    <property type="entry name" value="ATP-grasp fold, B domain"/>
    <property type="match status" value="1"/>
</dbReference>
<reference evidence="2 3" key="1">
    <citation type="journal article" date="2017" name="Nat. Commun.">
        <title>Genome assembly with in vitro proximity ligation data and whole-genome triplication in lettuce.</title>
        <authorList>
            <person name="Reyes-Chin-Wo S."/>
            <person name="Wang Z."/>
            <person name="Yang X."/>
            <person name="Kozik A."/>
            <person name="Arikit S."/>
            <person name="Song C."/>
            <person name="Xia L."/>
            <person name="Froenicke L."/>
            <person name="Lavelle D.O."/>
            <person name="Truco M.J."/>
            <person name="Xia R."/>
            <person name="Zhu S."/>
            <person name="Xu C."/>
            <person name="Xu H."/>
            <person name="Xu X."/>
            <person name="Cox K."/>
            <person name="Korf I."/>
            <person name="Meyers B.C."/>
            <person name="Michelmore R.W."/>
        </authorList>
    </citation>
    <scope>NUCLEOTIDE SEQUENCE [LARGE SCALE GENOMIC DNA]</scope>
    <source>
        <strain evidence="3">cv. Salinas</strain>
        <tissue evidence="2">Seedlings</tissue>
    </source>
</reference>
<evidence type="ECO:0000313" key="2">
    <source>
        <dbReference type="EMBL" id="KAJ0215812.1"/>
    </source>
</evidence>